<dbReference type="InterPro" id="IPR007890">
    <property type="entry name" value="CHASE2"/>
</dbReference>
<dbReference type="EMBL" id="CP001804">
    <property type="protein sequence ID" value="ACY12680.1"/>
    <property type="molecule type" value="Genomic_DNA"/>
</dbReference>
<dbReference type="Gene3D" id="3.30.450.40">
    <property type="match status" value="1"/>
</dbReference>
<feature type="domain" description="CHASE2" evidence="3">
    <location>
        <begin position="20"/>
        <end position="263"/>
    </location>
</feature>
<keyword evidence="2 4" id="KW-0812">Transmembrane</keyword>
<dbReference type="SMART" id="SM01080">
    <property type="entry name" value="CHASE2"/>
    <property type="match status" value="1"/>
</dbReference>
<sequence length="694" mass="75862">MFVLAAVLALIWLMGRAGLLDIGDRYLRSLYYALSETDTVSDEVVFVAMDEHTGAAWGPPPWSWQRYEDMLAAIIEAQPRAVALLEPGPRVAPGEPPNFGPLVANAIGAGRIVLPPPNAGLGQPSLVLDEAHGIEAVELGLADDSLRPGVTRMLIRAATLPMPPGDTLWVHYLGGPRSLPTVPAHRIATGEIPGNTFEDRIVVIGLRGERFAPQVPTPVGALSPAEVHAHAIRGLARDSVWLPLPTWARWLLSASLGLFSLLLVPRLGLRRSMGLVGAVMLLLVVLDYTMFALGLLRVGATAPMLVVGFAAGASWLGERRMVLVELELMSRWSARRLALENTDQERAGFVERWDRFAHTSRTFAKFESTLLGELSENNWHLDFALALGVEPERIQEMRRDVRREPYKSAIMMHRPIWSDRFMDTELQQKSLLVPLSSFNRVLGLWVVNFRKGVEVPNDTLDMLKLFAEQLALSMERQRIQRLRHERAAVRESLLLRPLQEVRNTLQFLAHEQSSMSKTFESLPVGILVATLWGEVSYINATMRHFLGALHVDNAKATSLPDLLAAVTGSSDEEIQATVSRLFAGRPYVELNCKTDSALGSSFQLTLSALSETPLLTELDAAPEAAIEDPGSADAAQGKAADEQPAPSAAPRGDAAALSHVVLTVTRRARADATRSDADADADNHAVRHSAISGR</sequence>
<feature type="region of interest" description="Disordered" evidence="1">
    <location>
        <begin position="626"/>
        <end position="654"/>
    </location>
</feature>
<feature type="region of interest" description="Disordered" evidence="1">
    <location>
        <begin position="668"/>
        <end position="694"/>
    </location>
</feature>
<feature type="compositionally biased region" description="Basic and acidic residues" evidence="1">
    <location>
        <begin position="668"/>
        <end position="685"/>
    </location>
</feature>
<accession>D0LFP6</accession>
<feature type="compositionally biased region" description="Low complexity" evidence="1">
    <location>
        <begin position="644"/>
        <end position="654"/>
    </location>
</feature>
<evidence type="ECO:0000313" key="5">
    <source>
        <dbReference type="Proteomes" id="UP000001880"/>
    </source>
</evidence>
<keyword evidence="2" id="KW-0472">Membrane</keyword>
<keyword evidence="5" id="KW-1185">Reference proteome</keyword>
<name>D0LFP6_HALO1</name>
<dbReference type="eggNOG" id="COG2203">
    <property type="taxonomic scope" value="Bacteria"/>
</dbReference>
<organism evidence="4 5">
    <name type="scientific">Haliangium ochraceum (strain DSM 14365 / JCM 11303 / SMP-2)</name>
    <dbReference type="NCBI Taxonomy" id="502025"/>
    <lineage>
        <taxon>Bacteria</taxon>
        <taxon>Pseudomonadati</taxon>
        <taxon>Myxococcota</taxon>
        <taxon>Polyangia</taxon>
        <taxon>Haliangiales</taxon>
        <taxon>Kofleriaceae</taxon>
        <taxon>Haliangium</taxon>
    </lineage>
</organism>
<feature type="transmembrane region" description="Helical" evidence="2">
    <location>
        <begin position="276"/>
        <end position="294"/>
    </location>
</feature>
<dbReference type="SUPFAM" id="SSF55781">
    <property type="entry name" value="GAF domain-like"/>
    <property type="match status" value="1"/>
</dbReference>
<dbReference type="STRING" id="502025.Hoch_0038"/>
<protein>
    <submittedName>
        <fullName evidence="4">Transmembrane sensor domain-like protein</fullName>
    </submittedName>
</protein>
<evidence type="ECO:0000313" key="4">
    <source>
        <dbReference type="EMBL" id="ACY12680.1"/>
    </source>
</evidence>
<dbReference type="Pfam" id="PF05226">
    <property type="entry name" value="CHASE2"/>
    <property type="match status" value="1"/>
</dbReference>
<dbReference type="HOGENOM" id="CLU_396798_0_0_7"/>
<dbReference type="InterPro" id="IPR029016">
    <property type="entry name" value="GAF-like_dom_sf"/>
</dbReference>
<proteinExistence type="predicted"/>
<dbReference type="Proteomes" id="UP000001880">
    <property type="component" value="Chromosome"/>
</dbReference>
<evidence type="ECO:0000256" key="2">
    <source>
        <dbReference type="SAM" id="Phobius"/>
    </source>
</evidence>
<keyword evidence="2" id="KW-1133">Transmembrane helix</keyword>
<dbReference type="KEGG" id="hoh:Hoch_0038"/>
<reference evidence="4 5" key="1">
    <citation type="journal article" date="2010" name="Stand. Genomic Sci.">
        <title>Complete genome sequence of Haliangium ochraceum type strain (SMP-2).</title>
        <authorList>
            <consortium name="US DOE Joint Genome Institute (JGI-PGF)"/>
            <person name="Ivanova N."/>
            <person name="Daum C."/>
            <person name="Lang E."/>
            <person name="Abt B."/>
            <person name="Kopitz M."/>
            <person name="Saunders E."/>
            <person name="Lapidus A."/>
            <person name="Lucas S."/>
            <person name="Glavina Del Rio T."/>
            <person name="Nolan M."/>
            <person name="Tice H."/>
            <person name="Copeland A."/>
            <person name="Cheng J.F."/>
            <person name="Chen F."/>
            <person name="Bruce D."/>
            <person name="Goodwin L."/>
            <person name="Pitluck S."/>
            <person name="Mavromatis K."/>
            <person name="Pati A."/>
            <person name="Mikhailova N."/>
            <person name="Chen A."/>
            <person name="Palaniappan K."/>
            <person name="Land M."/>
            <person name="Hauser L."/>
            <person name="Chang Y.J."/>
            <person name="Jeffries C.D."/>
            <person name="Detter J.C."/>
            <person name="Brettin T."/>
            <person name="Rohde M."/>
            <person name="Goker M."/>
            <person name="Bristow J."/>
            <person name="Markowitz V."/>
            <person name="Eisen J.A."/>
            <person name="Hugenholtz P."/>
            <person name="Kyrpides N.C."/>
            <person name="Klenk H.P."/>
        </authorList>
    </citation>
    <scope>NUCLEOTIDE SEQUENCE [LARGE SCALE GENOMIC DNA]</scope>
    <source>
        <strain evidence="5">DSM 14365 / CIP 107738 / JCM 11303 / AJ 13395 / SMP-2</strain>
    </source>
</reference>
<dbReference type="eggNOG" id="COG4252">
    <property type="taxonomic scope" value="Bacteria"/>
</dbReference>
<evidence type="ECO:0000256" key="1">
    <source>
        <dbReference type="SAM" id="MobiDB-lite"/>
    </source>
</evidence>
<feature type="transmembrane region" description="Helical" evidence="2">
    <location>
        <begin position="247"/>
        <end position="264"/>
    </location>
</feature>
<gene>
    <name evidence="4" type="ordered locus">Hoch_0038</name>
</gene>
<evidence type="ECO:0000259" key="3">
    <source>
        <dbReference type="SMART" id="SM01080"/>
    </source>
</evidence>
<dbReference type="AlphaFoldDB" id="D0LFP6"/>